<evidence type="ECO:0000313" key="3">
    <source>
        <dbReference type="Proteomes" id="UP000554342"/>
    </source>
</evidence>
<feature type="domain" description="Extensin-like C-terminal" evidence="1">
    <location>
        <begin position="47"/>
        <end position="222"/>
    </location>
</feature>
<gene>
    <name evidence="2" type="ORF">FHR23_001045</name>
</gene>
<dbReference type="RefSeq" id="WP_184001813.1">
    <property type="nucleotide sequence ID" value="NZ_BAABIF010000004.1"/>
</dbReference>
<organism evidence="2 3">
    <name type="scientific">Stakelama sediminis</name>
    <dbReference type="NCBI Taxonomy" id="463200"/>
    <lineage>
        <taxon>Bacteria</taxon>
        <taxon>Pseudomonadati</taxon>
        <taxon>Pseudomonadota</taxon>
        <taxon>Alphaproteobacteria</taxon>
        <taxon>Sphingomonadales</taxon>
        <taxon>Sphingomonadaceae</taxon>
        <taxon>Stakelama</taxon>
    </lineage>
</organism>
<keyword evidence="3" id="KW-1185">Reference proteome</keyword>
<dbReference type="Pfam" id="PF06904">
    <property type="entry name" value="Extensin-like_C"/>
    <property type="match status" value="1"/>
</dbReference>
<dbReference type="AlphaFoldDB" id="A0A840YWV1"/>
<evidence type="ECO:0000259" key="1">
    <source>
        <dbReference type="Pfam" id="PF06904"/>
    </source>
</evidence>
<dbReference type="EMBL" id="JACIJI010000001">
    <property type="protein sequence ID" value="MBB5718138.1"/>
    <property type="molecule type" value="Genomic_DNA"/>
</dbReference>
<protein>
    <recommendedName>
        <fullName evidence="1">Extensin-like C-terminal domain-containing protein</fullName>
    </recommendedName>
</protein>
<dbReference type="InterPro" id="IPR009683">
    <property type="entry name" value="Extensin-like_C"/>
</dbReference>
<dbReference type="Proteomes" id="UP000554342">
    <property type="component" value="Unassembled WGS sequence"/>
</dbReference>
<reference evidence="2 3" key="1">
    <citation type="submission" date="2020-08" db="EMBL/GenBank/DDBJ databases">
        <title>Genomic Encyclopedia of Type Strains, Phase IV (KMG-IV): sequencing the most valuable type-strain genomes for metagenomic binning, comparative biology and taxonomic classification.</title>
        <authorList>
            <person name="Goeker M."/>
        </authorList>
    </citation>
    <scope>NUCLEOTIDE SEQUENCE [LARGE SCALE GENOMIC DNA]</scope>
    <source>
        <strain evidence="2 3">DSM 27203</strain>
    </source>
</reference>
<sequence length="222" mass="24082">MIRQLRIIPPLLAILLLAGCIFGGGRVIPERRAPQSGLTPTTAQTRQCYANLSRAGYSFRPLPDRDYPGGCQIRGAVQLLDIGVPVTGLKAMRCPLAAAFADWVNQTVRPAAQRYFGSDVARVETFGTYACRGIIGGSAASARRLSQHAFANAVDVSGFVLRDGRRITVEQGWRSSDGNERAFLTTIHAAACNDFDTVLSPDYNAAHHNHLHLDMGPGKFCR</sequence>
<dbReference type="PROSITE" id="PS51257">
    <property type="entry name" value="PROKAR_LIPOPROTEIN"/>
    <property type="match status" value="1"/>
</dbReference>
<name>A0A840YWV1_9SPHN</name>
<accession>A0A840YWV1</accession>
<evidence type="ECO:0000313" key="2">
    <source>
        <dbReference type="EMBL" id="MBB5718138.1"/>
    </source>
</evidence>
<comment type="caution">
    <text evidence="2">The sequence shown here is derived from an EMBL/GenBank/DDBJ whole genome shotgun (WGS) entry which is preliminary data.</text>
</comment>
<proteinExistence type="predicted"/>